<comment type="caution">
    <text evidence="1">The sequence shown here is derived from an EMBL/GenBank/DDBJ whole genome shotgun (WGS) entry which is preliminary data.</text>
</comment>
<proteinExistence type="predicted"/>
<gene>
    <name evidence="1" type="ORF">B1P95_06735</name>
</gene>
<accession>A0A1S8IZP8</accession>
<evidence type="ECO:0000313" key="1">
    <source>
        <dbReference type="EMBL" id="OOL82961.1"/>
    </source>
</evidence>
<reference evidence="1 2" key="1">
    <citation type="submission" date="2017-02" db="EMBL/GenBank/DDBJ databases">
        <title>Clonality and virulence of isolates of VRE in Hematopoietic Stem Cell Transplanted (HSCT) patients.</title>
        <authorList>
            <person name="Marchi A.P."/>
            <person name="Martins R.C."/>
            <person name="Marie S.K."/>
            <person name="Levin A.S."/>
            <person name="Costa S.F."/>
        </authorList>
    </citation>
    <scope>NUCLEOTIDE SEQUENCE [LARGE SCALE GENOMIC DNA]</scope>
    <source>
        <strain evidence="1 2">LIM1759</strain>
    </source>
</reference>
<dbReference type="EMBL" id="MVGJ01000030">
    <property type="protein sequence ID" value="OOL82961.1"/>
    <property type="molecule type" value="Genomic_DNA"/>
</dbReference>
<evidence type="ECO:0000313" key="2">
    <source>
        <dbReference type="Proteomes" id="UP000191171"/>
    </source>
</evidence>
<organism evidence="1 2">
    <name type="scientific">Enterococcus faecium</name>
    <name type="common">Streptococcus faecium</name>
    <dbReference type="NCBI Taxonomy" id="1352"/>
    <lineage>
        <taxon>Bacteria</taxon>
        <taxon>Bacillati</taxon>
        <taxon>Bacillota</taxon>
        <taxon>Bacilli</taxon>
        <taxon>Lactobacillales</taxon>
        <taxon>Enterococcaceae</taxon>
        <taxon>Enterococcus</taxon>
    </lineage>
</organism>
<sequence>MNFLGGTEMITIASAMQQDEIKELLEGYNEEGMTFTFKEKQGIKLFFETSAEDPEVAAKKAKELIKAQPWGTVLYFQSTAV</sequence>
<dbReference type="Proteomes" id="UP000191171">
    <property type="component" value="Unassembled WGS sequence"/>
</dbReference>
<dbReference type="AlphaFoldDB" id="A0A1S8IZP8"/>
<name>A0A1S8IZP8_ENTFC</name>
<protein>
    <submittedName>
        <fullName evidence="1">Uncharacterized protein</fullName>
    </submittedName>
</protein>